<accession>A0ABT3R6J4</accession>
<evidence type="ECO:0000313" key="3">
    <source>
        <dbReference type="Proteomes" id="UP001300261"/>
    </source>
</evidence>
<dbReference type="RefSeq" id="WP_265964948.1">
    <property type="nucleotide sequence ID" value="NZ_JAPEVI010000003.1"/>
</dbReference>
<sequence>MKLKTPVRQLVLWCCLVPVISGGSPVNALSLNDESDTYRKIWREDLVDAYAETLAAAGESTTGNFFIFSIKGCSPDDAPDQQLYIHSVQDRGLPRGSEFPTFVLTTGSDPEKASLAYKTYAGKRIYLSNMISCEKTRCLLSAKKGFSDICLADTFGNPAPDLPGLRKDFWTDLLGVLGL</sequence>
<proteinExistence type="predicted"/>
<organism evidence="2 3">
    <name type="scientific">Roseibium salinum</name>
    <dbReference type="NCBI Taxonomy" id="1604349"/>
    <lineage>
        <taxon>Bacteria</taxon>
        <taxon>Pseudomonadati</taxon>
        <taxon>Pseudomonadota</taxon>
        <taxon>Alphaproteobacteria</taxon>
        <taxon>Hyphomicrobiales</taxon>
        <taxon>Stappiaceae</taxon>
        <taxon>Roseibium</taxon>
    </lineage>
</organism>
<evidence type="ECO:0000256" key="1">
    <source>
        <dbReference type="SAM" id="SignalP"/>
    </source>
</evidence>
<comment type="caution">
    <text evidence="2">The sequence shown here is derived from an EMBL/GenBank/DDBJ whole genome shotgun (WGS) entry which is preliminary data.</text>
</comment>
<keyword evidence="1" id="KW-0732">Signal</keyword>
<feature type="chain" id="PRO_5047057296" evidence="1">
    <location>
        <begin position="29"/>
        <end position="179"/>
    </location>
</feature>
<name>A0ABT3R6J4_9HYPH</name>
<reference evidence="2 3" key="1">
    <citation type="journal article" date="2016" name="Int. J. Syst. Evol. Microbiol.">
        <title>Labrenzia salina sp. nov., isolated from the rhizosphere of the halophyte Arthrocnemum macrostachyum.</title>
        <authorList>
            <person name="Camacho M."/>
            <person name="Redondo-Gomez S."/>
            <person name="Rodriguez-Llorente I."/>
            <person name="Rohde M."/>
            <person name="Sproer C."/>
            <person name="Schumann P."/>
            <person name="Klenk H.P."/>
            <person name="Montero-Calasanz M.D.C."/>
        </authorList>
    </citation>
    <scope>NUCLEOTIDE SEQUENCE [LARGE SCALE GENOMIC DNA]</scope>
    <source>
        <strain evidence="2 3">DSM 29163</strain>
    </source>
</reference>
<dbReference type="Proteomes" id="UP001300261">
    <property type="component" value="Unassembled WGS sequence"/>
</dbReference>
<keyword evidence="3" id="KW-1185">Reference proteome</keyword>
<evidence type="ECO:0000313" key="2">
    <source>
        <dbReference type="EMBL" id="MCX2724720.1"/>
    </source>
</evidence>
<protein>
    <submittedName>
        <fullName evidence="2">Uncharacterized protein</fullName>
    </submittedName>
</protein>
<feature type="signal peptide" evidence="1">
    <location>
        <begin position="1"/>
        <end position="28"/>
    </location>
</feature>
<gene>
    <name evidence="2" type="ORF">ON753_20500</name>
</gene>
<dbReference type="EMBL" id="JAPEVI010000003">
    <property type="protein sequence ID" value="MCX2724720.1"/>
    <property type="molecule type" value="Genomic_DNA"/>
</dbReference>